<dbReference type="RefSeq" id="WP_087274337.1">
    <property type="nucleotide sequence ID" value="NZ_JBJGBV010000032.1"/>
</dbReference>
<dbReference type="EMBL" id="LOHF01000038">
    <property type="protein sequence ID" value="OUM70915.1"/>
    <property type="molecule type" value="Genomic_DNA"/>
</dbReference>
<comment type="subunit">
    <text evidence="10">The complex is composed of two ATP-binding proteins (GltL), two transmembrane proteins (GltJ and GltK) and a solute-binding protein (GltI).</text>
</comment>
<evidence type="ECO:0000256" key="8">
    <source>
        <dbReference type="ARBA" id="ARBA00023136"/>
    </source>
</evidence>
<keyword evidence="4" id="KW-1003">Cell membrane</keyword>
<feature type="domain" description="ABC transmembrane type-1" evidence="13">
    <location>
        <begin position="25"/>
        <end position="215"/>
    </location>
</feature>
<evidence type="ECO:0000256" key="7">
    <source>
        <dbReference type="ARBA" id="ARBA00022989"/>
    </source>
</evidence>
<evidence type="ECO:0000256" key="6">
    <source>
        <dbReference type="ARBA" id="ARBA00022970"/>
    </source>
</evidence>
<evidence type="ECO:0000259" key="13">
    <source>
        <dbReference type="PROSITE" id="PS50928"/>
    </source>
</evidence>
<keyword evidence="8 12" id="KW-0472">Membrane</keyword>
<dbReference type="PROSITE" id="PS50928">
    <property type="entry name" value="ABC_TM1"/>
    <property type="match status" value="1"/>
</dbReference>
<dbReference type="GO" id="GO:0043190">
    <property type="term" value="C:ATP-binding cassette (ABC) transporter complex"/>
    <property type="evidence" value="ECO:0007669"/>
    <property type="project" value="InterPro"/>
</dbReference>
<name>A0A1Y3NTI2_9PSED</name>
<evidence type="ECO:0000256" key="9">
    <source>
        <dbReference type="ARBA" id="ARBA00060298"/>
    </source>
</evidence>
<dbReference type="FunFam" id="1.10.3720.10:FF:000006">
    <property type="entry name" value="Glutamate/aspartate ABC transporter, permease protein GltK"/>
    <property type="match status" value="1"/>
</dbReference>
<feature type="transmembrane region" description="Helical" evidence="12">
    <location>
        <begin position="25"/>
        <end position="49"/>
    </location>
</feature>
<evidence type="ECO:0000256" key="11">
    <source>
        <dbReference type="ARBA" id="ARBA00073645"/>
    </source>
</evidence>
<dbReference type="Gene3D" id="1.10.3720.10">
    <property type="entry name" value="MetI-like"/>
    <property type="match status" value="1"/>
</dbReference>
<dbReference type="InterPro" id="IPR010065">
    <property type="entry name" value="AA_ABC_transptr_permease_3TM"/>
</dbReference>
<dbReference type="OrthoDB" id="9809799at2"/>
<dbReference type="Pfam" id="PF00528">
    <property type="entry name" value="BPD_transp_1"/>
    <property type="match status" value="1"/>
</dbReference>
<comment type="function">
    <text evidence="9">Part of the ABC transporter complex GltIJKL involved in glutamate and aspartate uptake. Probably responsible for the translocation of the substrate across the membrane.</text>
</comment>
<protein>
    <recommendedName>
        <fullName evidence="11">Glutamate/aspartate import permease protein GltK</fullName>
    </recommendedName>
</protein>
<dbReference type="PANTHER" id="PTHR30614:SF21">
    <property type="entry name" value="AMINO ACID ABC TRANSPORTER PERMEASE"/>
    <property type="match status" value="1"/>
</dbReference>
<dbReference type="Proteomes" id="UP000195440">
    <property type="component" value="Unassembled WGS sequence"/>
</dbReference>
<evidence type="ECO:0000313" key="14">
    <source>
        <dbReference type="EMBL" id="OUM70915.1"/>
    </source>
</evidence>
<evidence type="ECO:0000256" key="4">
    <source>
        <dbReference type="ARBA" id="ARBA00022475"/>
    </source>
</evidence>
<evidence type="ECO:0000256" key="3">
    <source>
        <dbReference type="ARBA" id="ARBA00022448"/>
    </source>
</evidence>
<keyword evidence="6" id="KW-0029">Amino-acid transport</keyword>
<feature type="transmembrane region" description="Helical" evidence="12">
    <location>
        <begin position="143"/>
        <end position="163"/>
    </location>
</feature>
<dbReference type="InterPro" id="IPR043429">
    <property type="entry name" value="ArtM/GltK/GlnP/TcyL/YhdX-like"/>
</dbReference>
<dbReference type="NCBIfam" id="TIGR01726">
    <property type="entry name" value="HEQRo_perm_3TM"/>
    <property type="match status" value="1"/>
</dbReference>
<keyword evidence="5 12" id="KW-0812">Transmembrane</keyword>
<comment type="subcellular location">
    <subcellularLocation>
        <location evidence="1">Cell inner membrane</location>
        <topology evidence="1">Multi-pass membrane protein</topology>
    </subcellularLocation>
    <subcellularLocation>
        <location evidence="12">Cell membrane</location>
        <topology evidence="12">Multi-pass membrane protein</topology>
    </subcellularLocation>
</comment>
<keyword evidence="3 12" id="KW-0813">Transport</keyword>
<proteinExistence type="inferred from homology"/>
<reference evidence="14 15" key="1">
    <citation type="journal article" date="2017" name="Syst. Appl. Microbiol.">
        <title>Pseudomonas caspiana sp. nov., a citrus pathogen in the Pseudomonas syringae phylogenetic group.</title>
        <authorList>
            <person name="Busquets A."/>
            <person name="Gomila M."/>
            <person name="Beiki F."/>
            <person name="Mulet M."/>
            <person name="Rahimian H."/>
            <person name="Garcia-Valdes E."/>
            <person name="Lalucat J."/>
        </authorList>
    </citation>
    <scope>NUCLEOTIDE SEQUENCE [LARGE SCALE GENOMIC DNA]</scope>
    <source>
        <strain evidence="14 15">FBF102</strain>
    </source>
</reference>
<evidence type="ECO:0000256" key="1">
    <source>
        <dbReference type="ARBA" id="ARBA00004429"/>
    </source>
</evidence>
<sequence length="248" mass="27179">MLEILHDYGILLLIGQYPQGPLGGLALTVIIALLALIISFPLAVMMGLARTSSIAPIRNVAMGYTYVVRAIPLLLLIFWCYFAVPLITGINISGFVTMLVALVVYEGAYLGEVVRAGINAVPKGQVEAARAIGMSYGQCMRKIVLPQALFNMLPSILNQFIMITKNTSLAYLIGTQEVTFAAYQINNQLLTQPFEVYALLAGFYFVLCFSLSRLAKWLEDTINRKRLGSARAIDDSVEENPVLVGQPK</sequence>
<dbReference type="CDD" id="cd06261">
    <property type="entry name" value="TM_PBP2"/>
    <property type="match status" value="1"/>
</dbReference>
<accession>A0A1Y3NTI2</accession>
<evidence type="ECO:0000256" key="10">
    <source>
        <dbReference type="ARBA" id="ARBA00062718"/>
    </source>
</evidence>
<evidence type="ECO:0000256" key="12">
    <source>
        <dbReference type="RuleBase" id="RU363032"/>
    </source>
</evidence>
<dbReference type="PANTHER" id="PTHR30614">
    <property type="entry name" value="MEMBRANE COMPONENT OF AMINO ACID ABC TRANSPORTER"/>
    <property type="match status" value="1"/>
</dbReference>
<dbReference type="SUPFAM" id="SSF161098">
    <property type="entry name" value="MetI-like"/>
    <property type="match status" value="1"/>
</dbReference>
<dbReference type="InterPro" id="IPR000515">
    <property type="entry name" value="MetI-like"/>
</dbReference>
<evidence type="ECO:0000313" key="15">
    <source>
        <dbReference type="Proteomes" id="UP000195440"/>
    </source>
</evidence>
<dbReference type="GO" id="GO:0006865">
    <property type="term" value="P:amino acid transport"/>
    <property type="evidence" value="ECO:0007669"/>
    <property type="project" value="UniProtKB-KW"/>
</dbReference>
<feature type="transmembrane region" description="Helical" evidence="12">
    <location>
        <begin position="196"/>
        <end position="215"/>
    </location>
</feature>
<feature type="transmembrane region" description="Helical" evidence="12">
    <location>
        <begin position="90"/>
        <end position="110"/>
    </location>
</feature>
<keyword evidence="7 12" id="KW-1133">Transmembrane helix</keyword>
<gene>
    <name evidence="14" type="ORF">AUC60_25885</name>
</gene>
<comment type="similarity">
    <text evidence="2">Belongs to the binding-protein-dependent transport system permease family. HisMQ subfamily.</text>
</comment>
<comment type="caution">
    <text evidence="14">The sequence shown here is derived from an EMBL/GenBank/DDBJ whole genome shotgun (WGS) entry which is preliminary data.</text>
</comment>
<dbReference type="AlphaFoldDB" id="A0A1Y3NTI2"/>
<dbReference type="InterPro" id="IPR035906">
    <property type="entry name" value="MetI-like_sf"/>
</dbReference>
<evidence type="ECO:0000256" key="2">
    <source>
        <dbReference type="ARBA" id="ARBA00010072"/>
    </source>
</evidence>
<dbReference type="GO" id="GO:0022857">
    <property type="term" value="F:transmembrane transporter activity"/>
    <property type="evidence" value="ECO:0007669"/>
    <property type="project" value="InterPro"/>
</dbReference>
<feature type="transmembrane region" description="Helical" evidence="12">
    <location>
        <begin position="61"/>
        <end position="84"/>
    </location>
</feature>
<organism evidence="14 15">
    <name type="scientific">Pseudomonas caspiana</name>
    <dbReference type="NCBI Taxonomy" id="1451454"/>
    <lineage>
        <taxon>Bacteria</taxon>
        <taxon>Pseudomonadati</taxon>
        <taxon>Pseudomonadota</taxon>
        <taxon>Gammaproteobacteria</taxon>
        <taxon>Pseudomonadales</taxon>
        <taxon>Pseudomonadaceae</taxon>
        <taxon>Pseudomonas</taxon>
    </lineage>
</organism>
<keyword evidence="15" id="KW-1185">Reference proteome</keyword>
<evidence type="ECO:0000256" key="5">
    <source>
        <dbReference type="ARBA" id="ARBA00022692"/>
    </source>
</evidence>